<dbReference type="EMBL" id="FNEM01000003">
    <property type="protein sequence ID" value="SDI83267.1"/>
    <property type="molecule type" value="Genomic_DNA"/>
</dbReference>
<dbReference type="InterPro" id="IPR003798">
    <property type="entry name" value="DNA_recombination_RmuC"/>
</dbReference>
<dbReference type="GO" id="GO:0006310">
    <property type="term" value="P:DNA recombination"/>
    <property type="evidence" value="ECO:0007669"/>
    <property type="project" value="UniProtKB-KW"/>
</dbReference>
<feature type="transmembrane region" description="Helical" evidence="6">
    <location>
        <begin position="6"/>
        <end position="25"/>
    </location>
</feature>
<keyword evidence="3 5" id="KW-0175">Coiled coil</keyword>
<keyword evidence="4" id="KW-0233">DNA recombination</keyword>
<comment type="function">
    <text evidence="1">Involved in DNA recombination.</text>
</comment>
<dbReference type="RefSeq" id="WP_090363211.1">
    <property type="nucleotide sequence ID" value="NZ_FNEM01000003.1"/>
</dbReference>
<dbReference type="PANTHER" id="PTHR30563:SF0">
    <property type="entry name" value="DNA RECOMBINATION PROTEIN RMUC"/>
    <property type="match status" value="1"/>
</dbReference>
<evidence type="ECO:0000256" key="2">
    <source>
        <dbReference type="ARBA" id="ARBA00009840"/>
    </source>
</evidence>
<evidence type="ECO:0000313" key="7">
    <source>
        <dbReference type="EMBL" id="SDI83267.1"/>
    </source>
</evidence>
<organism evidence="7 8">
    <name type="scientific">Ferrimonas sediminum</name>
    <dbReference type="NCBI Taxonomy" id="718193"/>
    <lineage>
        <taxon>Bacteria</taxon>
        <taxon>Pseudomonadati</taxon>
        <taxon>Pseudomonadota</taxon>
        <taxon>Gammaproteobacteria</taxon>
        <taxon>Alteromonadales</taxon>
        <taxon>Ferrimonadaceae</taxon>
        <taxon>Ferrimonas</taxon>
    </lineage>
</organism>
<comment type="similarity">
    <text evidence="2">Belongs to the RmuC family.</text>
</comment>
<keyword evidence="6" id="KW-1133">Transmembrane helix</keyword>
<protein>
    <submittedName>
        <fullName evidence="7">DNA recombination protein RmuC</fullName>
    </submittedName>
</protein>
<keyword evidence="8" id="KW-1185">Reference proteome</keyword>
<evidence type="ECO:0000256" key="6">
    <source>
        <dbReference type="SAM" id="Phobius"/>
    </source>
</evidence>
<dbReference type="PANTHER" id="PTHR30563">
    <property type="entry name" value="DNA RECOMBINATION PROTEIN RMUC"/>
    <property type="match status" value="1"/>
</dbReference>
<proteinExistence type="inferred from homology"/>
<evidence type="ECO:0000256" key="3">
    <source>
        <dbReference type="ARBA" id="ARBA00023054"/>
    </source>
</evidence>
<evidence type="ECO:0000313" key="8">
    <source>
        <dbReference type="Proteomes" id="UP000199527"/>
    </source>
</evidence>
<evidence type="ECO:0000256" key="4">
    <source>
        <dbReference type="ARBA" id="ARBA00023172"/>
    </source>
</evidence>
<name>A0A1G8NSW1_9GAMM</name>
<gene>
    <name evidence="7" type="ORF">SAMN04488540_103223</name>
</gene>
<keyword evidence="6" id="KW-0812">Transmembrane</keyword>
<dbReference type="OrthoDB" id="9765111at2"/>
<accession>A0A1G8NSW1</accession>
<sequence length="443" mass="49963">MFTNPIVLAALGVTFVIAMAIGWLVQSSGRRQAEHRAVTLEATNEQLAEQLERHDNRLQHKEQELNQLHSALADSRAREEPLRHQVQQALDSEKRLTLQFENLANRIFDNKSQQLSEQSQSQLSAVLTPLQQQLEGFRKQVQDSYTSEAKERFALKHQLEDLKAMNLKMSEDALNLTKALKGDNKAMGNWGEVVLARLLSQSGLREGHEYDTQAALKQDDGKRYQPDVIVHLPDDKDVVIDSKVSLLGYERFYNAENDDDRQRGLRDHLASVRAHIKGLSDKDYQQLNGIRTLDYVLMFIPVEPAFLAAIESDPELVNFALERNILLTSPTNLMVALRTINNLWRFEYQSRNAQEIAAQAGKIYDKLVGFSDDLLKVGRALDTAQGSYQKALGKFSSGRGNLLRQAEQMKQLGATTSKQPQAALLDDALNPVLDHREAVDAKE</sequence>
<evidence type="ECO:0000256" key="5">
    <source>
        <dbReference type="SAM" id="Coils"/>
    </source>
</evidence>
<evidence type="ECO:0000256" key="1">
    <source>
        <dbReference type="ARBA" id="ARBA00003416"/>
    </source>
</evidence>
<dbReference type="AlphaFoldDB" id="A0A1G8NSW1"/>
<keyword evidence="6" id="KW-0472">Membrane</keyword>
<reference evidence="8" key="1">
    <citation type="submission" date="2016-10" db="EMBL/GenBank/DDBJ databases">
        <authorList>
            <person name="Varghese N."/>
            <person name="Submissions S."/>
        </authorList>
    </citation>
    <scope>NUCLEOTIDE SEQUENCE [LARGE SCALE GENOMIC DNA]</scope>
    <source>
        <strain evidence="8">DSM 23317</strain>
    </source>
</reference>
<dbReference type="Proteomes" id="UP000199527">
    <property type="component" value="Unassembled WGS sequence"/>
</dbReference>
<feature type="coiled-coil region" evidence="5">
    <location>
        <begin position="30"/>
        <end position="78"/>
    </location>
</feature>
<dbReference type="Pfam" id="PF02646">
    <property type="entry name" value="RmuC"/>
    <property type="match status" value="1"/>
</dbReference>